<dbReference type="GO" id="GO:0004503">
    <property type="term" value="F:tyrosinase activity"/>
    <property type="evidence" value="ECO:0007669"/>
    <property type="project" value="UniProtKB-EC"/>
</dbReference>
<gene>
    <name evidence="10" type="ORF">SERLADRAFT_462697</name>
</gene>
<dbReference type="KEGG" id="sla:SERLADRAFT_462697"/>
<reference evidence="10" key="1">
    <citation type="submission" date="2011-04" db="EMBL/GenBank/DDBJ databases">
        <title>Evolution of plant cell wall degrading machinery underlies the functional diversity of forest fungi.</title>
        <authorList>
            <consortium name="US DOE Joint Genome Institute (JGI-PGF)"/>
            <person name="Eastwood D.C."/>
            <person name="Floudas D."/>
            <person name="Binder M."/>
            <person name="Majcherczyk A."/>
            <person name="Schneider P."/>
            <person name="Aerts A."/>
            <person name="Asiegbu F.O."/>
            <person name="Baker S.E."/>
            <person name="Barry K."/>
            <person name="Bendiksby M."/>
            <person name="Blumentritt M."/>
            <person name="Coutinho P.M."/>
            <person name="Cullen D."/>
            <person name="Cullen D."/>
            <person name="Gathman A."/>
            <person name="Goodell B."/>
            <person name="Henrissat B."/>
            <person name="Ihrmark K."/>
            <person name="Kauserud H."/>
            <person name="Kohler A."/>
            <person name="LaButti K."/>
            <person name="Lapidus A."/>
            <person name="Lavin J.L."/>
            <person name="Lee Y.-H."/>
            <person name="Lindquist E."/>
            <person name="Lilly W."/>
            <person name="Lucas S."/>
            <person name="Morin E."/>
            <person name="Murat C."/>
            <person name="Oguiza J.A."/>
            <person name="Park J."/>
            <person name="Pisabarro A.G."/>
            <person name="Riley R."/>
            <person name="Rosling A."/>
            <person name="Salamov A."/>
            <person name="Schmidt O."/>
            <person name="Schmutz J."/>
            <person name="Skrede I."/>
            <person name="Stenlid J."/>
            <person name="Wiebenga A."/>
            <person name="Xie X."/>
            <person name="Kues U."/>
            <person name="Hibbett D.S."/>
            <person name="Hoffmeister D."/>
            <person name="Hogberg N."/>
            <person name="Martin F."/>
            <person name="Grigoriev I.V."/>
            <person name="Watkinson S.C."/>
        </authorList>
    </citation>
    <scope>NUCLEOTIDE SEQUENCE</scope>
    <source>
        <strain evidence="10">S7.9</strain>
    </source>
</reference>
<evidence type="ECO:0000256" key="7">
    <source>
        <dbReference type="ARBA" id="ARBA00048881"/>
    </source>
</evidence>
<dbReference type="PROSITE" id="PS00498">
    <property type="entry name" value="TYROSINASE_2"/>
    <property type="match status" value="1"/>
</dbReference>
<dbReference type="GeneID" id="18818420"/>
<protein>
    <recommendedName>
        <fullName evidence="2">tyrosinase</fullName>
        <ecNumber evidence="2">1.14.18.1</ecNumber>
    </recommendedName>
</protein>
<evidence type="ECO:0000256" key="5">
    <source>
        <dbReference type="ARBA" id="ARBA00023101"/>
    </source>
</evidence>
<dbReference type="EMBL" id="GL945431">
    <property type="protein sequence ID" value="EGO28134.1"/>
    <property type="molecule type" value="Genomic_DNA"/>
</dbReference>
<dbReference type="HOGENOM" id="CLU_013691_3_2_1"/>
<organism>
    <name type="scientific">Serpula lacrymans var. lacrymans (strain S7.9)</name>
    <name type="common">Dry rot fungus</name>
    <dbReference type="NCBI Taxonomy" id="578457"/>
    <lineage>
        <taxon>Eukaryota</taxon>
        <taxon>Fungi</taxon>
        <taxon>Dikarya</taxon>
        <taxon>Basidiomycota</taxon>
        <taxon>Agaricomycotina</taxon>
        <taxon>Agaricomycetes</taxon>
        <taxon>Agaricomycetidae</taxon>
        <taxon>Boletales</taxon>
        <taxon>Coniophorineae</taxon>
        <taxon>Serpulaceae</taxon>
        <taxon>Serpula</taxon>
    </lineage>
</organism>
<keyword evidence="5" id="KW-0470">Melanin biosynthesis</keyword>
<evidence type="ECO:0000256" key="1">
    <source>
        <dbReference type="ARBA" id="ARBA00009928"/>
    </source>
</evidence>
<evidence type="ECO:0000256" key="8">
    <source>
        <dbReference type="SAM" id="MobiDB-lite"/>
    </source>
</evidence>
<dbReference type="Pfam" id="PF00264">
    <property type="entry name" value="Tyrosinase"/>
    <property type="match status" value="1"/>
</dbReference>
<evidence type="ECO:0000256" key="6">
    <source>
        <dbReference type="ARBA" id="ARBA00048233"/>
    </source>
</evidence>
<dbReference type="EC" id="1.14.18.1" evidence="2"/>
<dbReference type="PRINTS" id="PR00092">
    <property type="entry name" value="TYROSINASE"/>
</dbReference>
<sequence length="557" mass="63164">MLLVEQIIGTIAEELAKQIEQRNYSERNLWVPAARQLRFPYWDWAAEDVARNGLPRVLKEDKLKVFMGGRNEIEVANPLSYYPYVGEIPPDFQDVESVNGVSYFSQWRRSFRYAESSPDAKRSNIQALERVLKRNVPDMRRKIALLFTFPNGEDSAKAWDEFSNTAMESKRENDQTLRGSLEGVHNNVHSYLGGNGHMSDPDYAAFDPIFFLHHSNVDRLFSLWEWCYPKYWMQDGYTYDGTAYPWTQDRGTYHQVYNEQVLPRGNLAPFRTEKGEYWTSEQTRFLDPKIPGFHPKYYSYPEFEGIKVDLPANDAMRNAGRNKIAKHYGFNPRDSAHRGRGTHPSFPIPRNIPVGIPDNYEMIPQYRSFVVQVRLLEHAYNRSYSFNLTYKTPSGSEEYVGSVSVFARADHSPCAECASRRASRSVVRGVIPIPDTLVEKIISLILAAGSFEAILGNIKKGLTGELVDSTGQKLATAEGGDDAEDVPAGRSTSAKVTPLTISLLSSAIAEDADDSVYMLDSSNHGDIFSTGGWPRTRTLAWNERICIYNVKINKAVL</sequence>
<dbReference type="RefSeq" id="XP_007316225.1">
    <property type="nucleotide sequence ID" value="XM_007316163.1"/>
</dbReference>
<feature type="region of interest" description="Disordered" evidence="8">
    <location>
        <begin position="327"/>
        <end position="348"/>
    </location>
</feature>
<dbReference type="GO" id="GO:0046872">
    <property type="term" value="F:metal ion binding"/>
    <property type="evidence" value="ECO:0007669"/>
    <property type="project" value="UniProtKB-KW"/>
</dbReference>
<accession>F8NPE2</accession>
<keyword evidence="3" id="KW-0479">Metal-binding</keyword>
<dbReference type="GO" id="GO:0042438">
    <property type="term" value="P:melanin biosynthetic process"/>
    <property type="evidence" value="ECO:0007669"/>
    <property type="project" value="UniProtKB-KW"/>
</dbReference>
<evidence type="ECO:0000259" key="9">
    <source>
        <dbReference type="PROSITE" id="PS00498"/>
    </source>
</evidence>
<dbReference type="PANTHER" id="PTHR11474:SF76">
    <property type="entry name" value="SHKT DOMAIN-CONTAINING PROTEIN"/>
    <property type="match status" value="1"/>
</dbReference>
<dbReference type="Gene3D" id="1.10.1280.10">
    <property type="entry name" value="Di-copper center containing domain from catechol oxidase"/>
    <property type="match status" value="1"/>
</dbReference>
<proteinExistence type="inferred from homology"/>
<comment type="similarity">
    <text evidence="1">Belongs to the tyrosinase family.</text>
</comment>
<dbReference type="PANTHER" id="PTHR11474">
    <property type="entry name" value="TYROSINASE FAMILY MEMBER"/>
    <property type="match status" value="1"/>
</dbReference>
<comment type="catalytic activity">
    <reaction evidence="7">
        <text>L-tyrosine + O2 = L-dopaquinone + H2O</text>
        <dbReference type="Rhea" id="RHEA:18117"/>
        <dbReference type="ChEBI" id="CHEBI:15377"/>
        <dbReference type="ChEBI" id="CHEBI:15379"/>
        <dbReference type="ChEBI" id="CHEBI:57924"/>
        <dbReference type="ChEBI" id="CHEBI:58315"/>
        <dbReference type="EC" id="1.14.18.1"/>
    </reaction>
</comment>
<dbReference type="InterPro" id="IPR050316">
    <property type="entry name" value="Tyrosinase/Hemocyanin"/>
</dbReference>
<keyword evidence="4" id="KW-0186">Copper</keyword>
<comment type="catalytic activity">
    <reaction evidence="6">
        <text>2 L-dopa + O2 = 2 L-dopaquinone + 2 H2O</text>
        <dbReference type="Rhea" id="RHEA:34287"/>
        <dbReference type="ChEBI" id="CHEBI:15377"/>
        <dbReference type="ChEBI" id="CHEBI:15379"/>
        <dbReference type="ChEBI" id="CHEBI:57504"/>
        <dbReference type="ChEBI" id="CHEBI:57924"/>
        <dbReference type="EC" id="1.14.18.1"/>
    </reaction>
</comment>
<evidence type="ECO:0000313" key="10">
    <source>
        <dbReference type="EMBL" id="EGO28134.1"/>
    </source>
</evidence>
<feature type="domain" description="Tyrosinase copper-binding" evidence="9">
    <location>
        <begin position="207"/>
        <end position="218"/>
    </location>
</feature>
<dbReference type="OrthoDB" id="6132182at2759"/>
<dbReference type="AlphaFoldDB" id="F8NPE2"/>
<dbReference type="InterPro" id="IPR008922">
    <property type="entry name" value="Di-copper_centre_dom_sf"/>
</dbReference>
<dbReference type="SUPFAM" id="SSF48056">
    <property type="entry name" value="Di-copper centre-containing domain"/>
    <property type="match status" value="1"/>
</dbReference>
<evidence type="ECO:0000256" key="2">
    <source>
        <dbReference type="ARBA" id="ARBA00011906"/>
    </source>
</evidence>
<evidence type="ECO:0000256" key="3">
    <source>
        <dbReference type="ARBA" id="ARBA00022723"/>
    </source>
</evidence>
<evidence type="ECO:0000256" key="4">
    <source>
        <dbReference type="ARBA" id="ARBA00023008"/>
    </source>
</evidence>
<name>F8NPE2_SERL9</name>
<dbReference type="InterPro" id="IPR002227">
    <property type="entry name" value="Tyrosinase_Cu-bd"/>
</dbReference>
<dbReference type="Proteomes" id="UP000008064">
    <property type="component" value="Unassembled WGS sequence"/>
</dbReference>